<evidence type="ECO:0000313" key="3">
    <source>
        <dbReference type="Proteomes" id="UP000544551"/>
    </source>
</evidence>
<evidence type="ECO:0000313" key="2">
    <source>
        <dbReference type="EMBL" id="NME88834.1"/>
    </source>
</evidence>
<gene>
    <name evidence="2" type="ORF">HF853_03920</name>
</gene>
<dbReference type="Proteomes" id="UP000544551">
    <property type="component" value="Unassembled WGS sequence"/>
</dbReference>
<sequence length="62" mass="6451">MDLSFVKEQLETFATFAGAIKDFLQLPPQILDQLSSLSSDAPEAPEAPEAPADGEDSAGGGE</sequence>
<evidence type="ECO:0000256" key="1">
    <source>
        <dbReference type="SAM" id="MobiDB-lite"/>
    </source>
</evidence>
<dbReference type="AlphaFoldDB" id="A0AB36CJG1"/>
<dbReference type="EMBL" id="JABAFZ010000003">
    <property type="protein sequence ID" value="NME88834.1"/>
    <property type="molecule type" value="Genomic_DNA"/>
</dbReference>
<dbReference type="NCBIfam" id="NF033938">
    <property type="entry name" value="porH_2"/>
    <property type="match status" value="1"/>
</dbReference>
<reference evidence="2 3" key="1">
    <citation type="submission" date="2020-04" db="EMBL/GenBank/DDBJ databases">
        <authorList>
            <person name="Hitch T.C.A."/>
            <person name="Wylensek D."/>
            <person name="Clavel T."/>
        </authorList>
    </citation>
    <scope>NUCLEOTIDE SEQUENCE [LARGE SCALE GENOMIC DNA]</scope>
    <source>
        <strain evidence="2 3">BL-383-APC-3D</strain>
    </source>
</reference>
<comment type="caution">
    <text evidence="2">The sequence shown here is derived from an EMBL/GenBank/DDBJ whole genome shotgun (WGS) entry which is preliminary data.</text>
</comment>
<feature type="region of interest" description="Disordered" evidence="1">
    <location>
        <begin position="34"/>
        <end position="62"/>
    </location>
</feature>
<accession>A0AB36CJG1</accession>
<dbReference type="RefSeq" id="WP_168969231.1">
    <property type="nucleotide sequence ID" value="NZ_JABAFZ010000003.1"/>
</dbReference>
<protein>
    <submittedName>
        <fullName evidence="2">PorH family porin</fullName>
    </submittedName>
</protein>
<organism evidence="2 3">
    <name type="scientific">Corynebacterium stationis</name>
    <dbReference type="NCBI Taxonomy" id="1705"/>
    <lineage>
        <taxon>Bacteria</taxon>
        <taxon>Bacillati</taxon>
        <taxon>Actinomycetota</taxon>
        <taxon>Actinomycetes</taxon>
        <taxon>Mycobacteriales</taxon>
        <taxon>Corynebacteriaceae</taxon>
        <taxon>Corynebacterium</taxon>
    </lineage>
</organism>
<proteinExistence type="predicted"/>
<feature type="compositionally biased region" description="Low complexity" evidence="1">
    <location>
        <begin position="34"/>
        <end position="51"/>
    </location>
</feature>
<name>A0AB36CJG1_9CORY</name>